<name>A0A212IY29_9PROT</name>
<dbReference type="GO" id="GO:0016747">
    <property type="term" value="F:acyltransferase activity, transferring groups other than amino-acyl groups"/>
    <property type="evidence" value="ECO:0007669"/>
    <property type="project" value="InterPro"/>
</dbReference>
<evidence type="ECO:0000256" key="2">
    <source>
        <dbReference type="ARBA" id="ARBA00023315"/>
    </source>
</evidence>
<dbReference type="InterPro" id="IPR000182">
    <property type="entry name" value="GNAT_dom"/>
</dbReference>
<dbReference type="Pfam" id="PF00583">
    <property type="entry name" value="Acetyltransf_1"/>
    <property type="match status" value="1"/>
</dbReference>
<evidence type="ECO:0000259" key="3">
    <source>
        <dbReference type="PROSITE" id="PS51186"/>
    </source>
</evidence>
<protein>
    <submittedName>
        <fullName evidence="4">GCN5-related N-acetyltransferase</fullName>
    </submittedName>
</protein>
<gene>
    <name evidence="4" type="ORF">KL86APRO_10209</name>
</gene>
<dbReference type="InterPro" id="IPR050832">
    <property type="entry name" value="Bact_Acetyltransf"/>
</dbReference>
<dbReference type="SUPFAM" id="SSF55729">
    <property type="entry name" value="Acyl-CoA N-acyltransferases (Nat)"/>
    <property type="match status" value="1"/>
</dbReference>
<proteinExistence type="predicted"/>
<dbReference type="Gene3D" id="3.40.630.30">
    <property type="match status" value="1"/>
</dbReference>
<dbReference type="PANTHER" id="PTHR43877">
    <property type="entry name" value="AMINOALKYLPHOSPHONATE N-ACETYLTRANSFERASE-RELATED-RELATED"/>
    <property type="match status" value="1"/>
</dbReference>
<keyword evidence="2" id="KW-0012">Acyltransferase</keyword>
<feature type="domain" description="N-acetyltransferase" evidence="3">
    <location>
        <begin position="9"/>
        <end position="164"/>
    </location>
</feature>
<keyword evidence="1 4" id="KW-0808">Transferase</keyword>
<dbReference type="EMBL" id="FLUO01000001">
    <property type="protein sequence ID" value="SBV92102.1"/>
    <property type="molecule type" value="Genomic_DNA"/>
</dbReference>
<organism evidence="4">
    <name type="scientific">uncultured Alphaproteobacteria bacterium</name>
    <dbReference type="NCBI Taxonomy" id="91750"/>
    <lineage>
        <taxon>Bacteria</taxon>
        <taxon>Pseudomonadati</taxon>
        <taxon>Pseudomonadota</taxon>
        <taxon>Alphaproteobacteria</taxon>
        <taxon>environmental samples</taxon>
    </lineage>
</organism>
<evidence type="ECO:0000313" key="4">
    <source>
        <dbReference type="EMBL" id="SBV92102.1"/>
    </source>
</evidence>
<reference evidence="4" key="1">
    <citation type="submission" date="2016-04" db="EMBL/GenBank/DDBJ databases">
        <authorList>
            <person name="Evans L.H."/>
            <person name="Alamgir A."/>
            <person name="Owens N."/>
            <person name="Weber N.D."/>
            <person name="Virtaneva K."/>
            <person name="Barbian K."/>
            <person name="Babar A."/>
            <person name="Rosenke K."/>
        </authorList>
    </citation>
    <scope>NUCLEOTIDE SEQUENCE</scope>
    <source>
        <strain evidence="4">86</strain>
    </source>
</reference>
<dbReference type="PANTHER" id="PTHR43877:SF2">
    <property type="entry name" value="AMINOALKYLPHOSPHONATE N-ACETYLTRANSFERASE-RELATED"/>
    <property type="match status" value="1"/>
</dbReference>
<evidence type="ECO:0000256" key="1">
    <source>
        <dbReference type="ARBA" id="ARBA00022679"/>
    </source>
</evidence>
<dbReference type="CDD" id="cd04301">
    <property type="entry name" value="NAT_SF"/>
    <property type="match status" value="1"/>
</dbReference>
<accession>A0A212IY29</accession>
<dbReference type="InterPro" id="IPR016181">
    <property type="entry name" value="Acyl_CoA_acyltransferase"/>
</dbReference>
<dbReference type="AlphaFoldDB" id="A0A212IY29"/>
<dbReference type="PROSITE" id="PS51186">
    <property type="entry name" value="GNAT"/>
    <property type="match status" value="1"/>
</dbReference>
<sequence>MQDTLTDDVLVRPARLEDFSAMRALLRDTFESTWRPQITEASARRYIETDIGGRFVERCGADMLVAQINGEIAGQIHCVDDFVDALHVRSGFQRKGIGRKLVQRAERDMAAKQVRQARLETDTFNEQSQSFYKRLGYIELGRYSVSDPSAGRCASKLMMSSSFCGARPCS</sequence>